<dbReference type="RefSeq" id="WP_066233678.1">
    <property type="nucleotide sequence ID" value="NZ_CP066701.1"/>
</dbReference>
<reference evidence="2 4" key="2">
    <citation type="submission" date="2020-12" db="EMBL/GenBank/DDBJ databases">
        <title>Taxonomic evaluation of the Bacillus sporothermodurans group of bacteria based on whole genome sequences.</title>
        <authorList>
            <person name="Fiedler G."/>
            <person name="Herbstmann A.-D."/>
            <person name="Doll E."/>
            <person name="Wenning M."/>
            <person name="Brinks E."/>
            <person name="Kabisch J."/>
            <person name="Breitenwieser F."/>
            <person name="Lappann M."/>
            <person name="Boehnlein C."/>
            <person name="Franz C."/>
        </authorList>
    </citation>
    <scope>NUCLEOTIDE SEQUENCE [LARGE SCALE GENOMIC DNA]</scope>
    <source>
        <strain evidence="2 4">DSM 10599</strain>
    </source>
</reference>
<reference evidence="1 3" key="1">
    <citation type="submission" date="2016-01" db="EMBL/GenBank/DDBJ databases">
        <title>Genome Sequences of Twelve Sporeforming Bacillus Species Isolated from Foods.</title>
        <authorList>
            <person name="Berendsen E.M."/>
            <person name="Wells-Bennik M.H."/>
            <person name="Krawcyk A.O."/>
            <person name="De Jong A."/>
            <person name="Holsappel S."/>
            <person name="Eijlander R.T."/>
            <person name="Kuipers O.P."/>
        </authorList>
    </citation>
    <scope>NUCLEOTIDE SEQUENCE [LARGE SCALE GENOMIC DNA]</scope>
    <source>
        <strain evidence="1 3">B4102</strain>
    </source>
</reference>
<protein>
    <submittedName>
        <fullName evidence="2">HNH endonuclease</fullName>
    </submittedName>
</protein>
<dbReference type="GO" id="GO:0004519">
    <property type="term" value="F:endonuclease activity"/>
    <property type="evidence" value="ECO:0007669"/>
    <property type="project" value="UniProtKB-KW"/>
</dbReference>
<sequence>MDVKYIPSDWEKMKEGIGDLIGLGRWGKGMIDDLKDITDNLEDAESDIASLDSDGVISFHHTSQKDKFQHLYEDFEVLHRFTGKVGDIVDRTIDQPFYEDIDAFVEAMRDLTISNYTTKNRIGATEVKVAYAGYGQQQTFEVPKTEVSIDDLFNGDNYYAEQIKLEYDAWKELNPDQDFSQKEYQLAAVNTRAFEYESIRNQQESKEFWGQIAALVVIVGVSLVCPPAGIALGAVYGTFELSSAVSGKDWISGRELGTGERVFRGLLSPLDIIPGVSSVTKFSGAVKLAHVGDMGQFAIKTGIKSSINDGVTHIRNMVETAGKMSTTRLKSTASAIKDVPNKLKNKLIDDTIEVGRFIDSAITHTKNITSTRRHMDFAMDGFGNMGNVQKPVENSHAAENYFTARLKKNGINGGGAGNKNVHRSEIDEVIKNDYDINGNLINRSIVPKGYDSVEDFLKVVDDTTIKEYGYDSIEEFKEVVGYVDDYLNASPKNNIINKGLAGGTHVKGVDYDVLGFPIFKGENLKFTLKLDEEYKVMKDTSQFKECTRILKEAIEKGQVPRELFTPQQLDQIQKGRARIKGFTWHHHQVPGKMQLVLEDIHGAVNHLGGNKLWGEGIR</sequence>
<dbReference type="EMBL" id="LQYN01000082">
    <property type="protein sequence ID" value="KYC98007.1"/>
    <property type="molecule type" value="Genomic_DNA"/>
</dbReference>
<name>A0A150KN56_9BACI</name>
<dbReference type="AlphaFoldDB" id="A0A150KN56"/>
<dbReference type="PATRIC" id="fig|46224.3.peg.4060"/>
<organism evidence="1 3">
    <name type="scientific">Heyndrickxia sporothermodurans</name>
    <dbReference type="NCBI Taxonomy" id="46224"/>
    <lineage>
        <taxon>Bacteria</taxon>
        <taxon>Bacillati</taxon>
        <taxon>Bacillota</taxon>
        <taxon>Bacilli</taxon>
        <taxon>Bacillales</taxon>
        <taxon>Bacillaceae</taxon>
        <taxon>Heyndrickxia</taxon>
    </lineage>
</organism>
<evidence type="ECO:0000313" key="1">
    <source>
        <dbReference type="EMBL" id="KYC98007.1"/>
    </source>
</evidence>
<dbReference type="Proteomes" id="UP000075666">
    <property type="component" value="Unassembled WGS sequence"/>
</dbReference>
<accession>A0A150KN56</accession>
<dbReference type="Proteomes" id="UP000595512">
    <property type="component" value="Chromosome"/>
</dbReference>
<dbReference type="STRING" id="46224.B4102_3518"/>
<dbReference type="KEGG" id="hspo:JGZ69_05530"/>
<evidence type="ECO:0000313" key="2">
    <source>
        <dbReference type="EMBL" id="QQX26331.1"/>
    </source>
</evidence>
<gene>
    <name evidence="1" type="ORF">B4102_3518</name>
    <name evidence="2" type="ORF">JGZ69_05530</name>
</gene>
<dbReference type="Pfam" id="PF12639">
    <property type="entry name" value="Colicin-DNase"/>
    <property type="match status" value="1"/>
</dbReference>
<keyword evidence="2" id="KW-0378">Hydrolase</keyword>
<evidence type="ECO:0000313" key="4">
    <source>
        <dbReference type="Proteomes" id="UP000595512"/>
    </source>
</evidence>
<dbReference type="EMBL" id="CP066701">
    <property type="protein sequence ID" value="QQX26331.1"/>
    <property type="molecule type" value="Genomic_DNA"/>
</dbReference>
<keyword evidence="3" id="KW-1185">Reference proteome</keyword>
<proteinExistence type="predicted"/>
<keyword evidence="2" id="KW-0540">Nuclease</keyword>
<evidence type="ECO:0000313" key="3">
    <source>
        <dbReference type="Proteomes" id="UP000075666"/>
    </source>
</evidence>
<keyword evidence="2" id="KW-0255">Endonuclease</keyword>